<dbReference type="RefSeq" id="WP_198159001.1">
    <property type="nucleotide sequence ID" value="NZ_CP018839.1"/>
</dbReference>
<dbReference type="Proteomes" id="UP000185739">
    <property type="component" value="Chromosome"/>
</dbReference>
<dbReference type="PRINTS" id="PR00080">
    <property type="entry name" value="SDRFAMILY"/>
</dbReference>
<dbReference type="Pfam" id="PF13561">
    <property type="entry name" value="adh_short_C2"/>
    <property type="match status" value="1"/>
</dbReference>
<organism evidence="3 4">
    <name type="scientific">Thauera chlorobenzoica</name>
    <dbReference type="NCBI Taxonomy" id="96773"/>
    <lineage>
        <taxon>Bacteria</taxon>
        <taxon>Pseudomonadati</taxon>
        <taxon>Pseudomonadota</taxon>
        <taxon>Betaproteobacteria</taxon>
        <taxon>Rhodocyclales</taxon>
        <taxon>Zoogloeaceae</taxon>
        <taxon>Thauera</taxon>
    </lineage>
</organism>
<accession>A0A1H5WI16</accession>
<evidence type="ECO:0000313" key="3">
    <source>
        <dbReference type="EMBL" id="APR04437.1"/>
    </source>
</evidence>
<dbReference type="PROSITE" id="PS00061">
    <property type="entry name" value="ADH_SHORT"/>
    <property type="match status" value="1"/>
</dbReference>
<evidence type="ECO:0000256" key="1">
    <source>
        <dbReference type="ARBA" id="ARBA00006484"/>
    </source>
</evidence>
<evidence type="ECO:0000256" key="2">
    <source>
        <dbReference type="ARBA" id="ARBA00023002"/>
    </source>
</evidence>
<reference evidence="3 4" key="1">
    <citation type="submission" date="2016-12" db="EMBL/GenBank/DDBJ databases">
        <title>Complete genome sequence of Thauera chlorobenzoica, a Betaproteobacterium degrading haloaromatics anaerobically to CO2 and halides.</title>
        <authorList>
            <person name="Goris T."/>
            <person name="Mergelsberg M."/>
            <person name="Boll M."/>
        </authorList>
    </citation>
    <scope>NUCLEOTIDE SEQUENCE [LARGE SCALE GENOMIC DNA]</scope>
    <source>
        <strain evidence="3 4">3CB1</strain>
    </source>
</reference>
<dbReference type="InterPro" id="IPR036291">
    <property type="entry name" value="NAD(P)-bd_dom_sf"/>
</dbReference>
<protein>
    <submittedName>
        <fullName evidence="3">Short-chain dehydrogenase/reductase SDR</fullName>
    </submittedName>
</protein>
<keyword evidence="4" id="KW-1185">Reference proteome</keyword>
<evidence type="ECO:0000313" key="4">
    <source>
        <dbReference type="Proteomes" id="UP000185739"/>
    </source>
</evidence>
<dbReference type="Gene3D" id="3.40.50.720">
    <property type="entry name" value="NAD(P)-binding Rossmann-like Domain"/>
    <property type="match status" value="1"/>
</dbReference>
<dbReference type="KEGG" id="tcl:Tchl_1578"/>
<dbReference type="NCBIfam" id="NF005559">
    <property type="entry name" value="PRK07231.1"/>
    <property type="match status" value="1"/>
</dbReference>
<proteinExistence type="inferred from homology"/>
<keyword evidence="2" id="KW-0560">Oxidoreductase</keyword>
<dbReference type="PRINTS" id="PR00081">
    <property type="entry name" value="GDHRDH"/>
</dbReference>
<dbReference type="GO" id="GO:0016491">
    <property type="term" value="F:oxidoreductase activity"/>
    <property type="evidence" value="ECO:0007669"/>
    <property type="project" value="UniProtKB-KW"/>
</dbReference>
<dbReference type="SUPFAM" id="SSF51735">
    <property type="entry name" value="NAD(P)-binding Rossmann-fold domains"/>
    <property type="match status" value="1"/>
</dbReference>
<dbReference type="EMBL" id="CP018839">
    <property type="protein sequence ID" value="APR04437.1"/>
    <property type="molecule type" value="Genomic_DNA"/>
</dbReference>
<dbReference type="STRING" id="96773.Tchl_1578"/>
<dbReference type="InterPro" id="IPR002347">
    <property type="entry name" value="SDR_fam"/>
</dbReference>
<dbReference type="PANTHER" id="PTHR24321:SF8">
    <property type="entry name" value="ESTRADIOL 17-BETA-DEHYDROGENASE 8-RELATED"/>
    <property type="match status" value="1"/>
</dbReference>
<gene>
    <name evidence="3" type="ORF">Tchl_1578</name>
</gene>
<dbReference type="FunFam" id="3.40.50.720:FF:000084">
    <property type="entry name" value="Short-chain dehydrogenase reductase"/>
    <property type="match status" value="1"/>
</dbReference>
<comment type="similarity">
    <text evidence="1">Belongs to the short-chain dehydrogenases/reductases (SDR) family.</text>
</comment>
<dbReference type="AlphaFoldDB" id="A0A1H5WI16"/>
<name>A0A1H5WI16_9RHOO</name>
<dbReference type="InterPro" id="IPR020904">
    <property type="entry name" value="Sc_DH/Rdtase_CS"/>
</dbReference>
<sequence length="248" mass="26221">MLLEGKTALVTGAGNGIGRTIALTYAAEGANVVVSDINEEWGRETLALIEAKGGKAIFQRADTARAEDHDVLIAAAKRAFGRLDVACNNAGISGEFTPTAETSDAQWQRVIDINLSGVFYGVRAQLHAMLETGGGAIVNISSIAGQIGIEGITPYTAAKHGVVGLTKTVAWEYGSKGIRINSVGPAFINTTLVQNVPPETRQQLEQMHALRRLGETEEVANLVAWLSSDKASFVTGSYYAVDGGYLAR</sequence>
<dbReference type="PANTHER" id="PTHR24321">
    <property type="entry name" value="DEHYDROGENASES, SHORT CHAIN"/>
    <property type="match status" value="1"/>
</dbReference>